<dbReference type="PANTHER" id="PTHR48111:SF40">
    <property type="entry name" value="PHOSPHATE REGULON TRANSCRIPTIONAL REGULATORY PROTEIN PHOB"/>
    <property type="match status" value="1"/>
</dbReference>
<dbReference type="Pfam" id="PF00072">
    <property type="entry name" value="Response_reg"/>
    <property type="match status" value="1"/>
</dbReference>
<dbReference type="InterPro" id="IPR001867">
    <property type="entry name" value="OmpR/PhoB-type_DNA-bd"/>
</dbReference>
<organism evidence="10 11">
    <name type="scientific">Tangfeifania diversioriginum</name>
    <dbReference type="NCBI Taxonomy" id="1168035"/>
    <lineage>
        <taxon>Bacteria</taxon>
        <taxon>Pseudomonadati</taxon>
        <taxon>Bacteroidota</taxon>
        <taxon>Bacteroidia</taxon>
        <taxon>Marinilabiliales</taxon>
        <taxon>Prolixibacteraceae</taxon>
        <taxon>Tangfeifania</taxon>
    </lineage>
</organism>
<keyword evidence="3" id="KW-0805">Transcription regulation</keyword>
<dbReference type="GO" id="GO:0000976">
    <property type="term" value="F:transcription cis-regulatory region binding"/>
    <property type="evidence" value="ECO:0007669"/>
    <property type="project" value="TreeGrafter"/>
</dbReference>
<name>A0A1M6IPN1_9BACT</name>
<dbReference type="SMART" id="SM00448">
    <property type="entry name" value="REC"/>
    <property type="match status" value="1"/>
</dbReference>
<dbReference type="Proteomes" id="UP000184050">
    <property type="component" value="Unassembled WGS sequence"/>
</dbReference>
<feature type="domain" description="OmpR/PhoB-type" evidence="9">
    <location>
        <begin position="130"/>
        <end position="226"/>
    </location>
</feature>
<sequence>MADNKKILIVDDEEDLCEILQFNLESEGYNIEVAYSGEEALKKKLHEFDLILLDVMMGGMSGFKVANIIRKEKKLPVPIIFLTAKGEENDILTGFNVGGDDYISKPFSIKEVIARIKAILKRGAKTSENNKQLVFNNLTADTKRKEITIDGQVIHLTRKEFEILILLMDNMDQYIGRDEILKRIWDDDVIVTERNVDVNIARLRKKIGDYGANIKGKSGYGYCFKNR</sequence>
<dbReference type="GO" id="GO:0000156">
    <property type="term" value="F:phosphorelay response regulator activity"/>
    <property type="evidence" value="ECO:0007669"/>
    <property type="project" value="TreeGrafter"/>
</dbReference>
<evidence type="ECO:0000259" key="9">
    <source>
        <dbReference type="PROSITE" id="PS51755"/>
    </source>
</evidence>
<accession>A0A1M6IPN1</accession>
<dbReference type="InterPro" id="IPR011006">
    <property type="entry name" value="CheY-like_superfamily"/>
</dbReference>
<keyword evidence="4 7" id="KW-0238">DNA-binding</keyword>
<feature type="domain" description="Response regulatory" evidence="8">
    <location>
        <begin position="6"/>
        <end position="120"/>
    </location>
</feature>
<dbReference type="InterPro" id="IPR001789">
    <property type="entry name" value="Sig_transdc_resp-reg_receiver"/>
</dbReference>
<dbReference type="PROSITE" id="PS50110">
    <property type="entry name" value="RESPONSE_REGULATORY"/>
    <property type="match status" value="1"/>
</dbReference>
<evidence type="ECO:0000256" key="2">
    <source>
        <dbReference type="ARBA" id="ARBA00023012"/>
    </source>
</evidence>
<dbReference type="PROSITE" id="PS51755">
    <property type="entry name" value="OMPR_PHOB"/>
    <property type="match status" value="1"/>
</dbReference>
<dbReference type="GO" id="GO:0005829">
    <property type="term" value="C:cytosol"/>
    <property type="evidence" value="ECO:0007669"/>
    <property type="project" value="TreeGrafter"/>
</dbReference>
<dbReference type="SMART" id="SM00862">
    <property type="entry name" value="Trans_reg_C"/>
    <property type="match status" value="1"/>
</dbReference>
<dbReference type="OrthoDB" id="9790442at2"/>
<keyword evidence="2" id="KW-0902">Two-component regulatory system</keyword>
<dbReference type="Gene3D" id="6.10.250.690">
    <property type="match status" value="1"/>
</dbReference>
<evidence type="ECO:0000256" key="4">
    <source>
        <dbReference type="ARBA" id="ARBA00023125"/>
    </source>
</evidence>
<keyword evidence="11" id="KW-1185">Reference proteome</keyword>
<dbReference type="STRING" id="1168035.SAMN05444280_11776"/>
<dbReference type="RefSeq" id="WP_073169707.1">
    <property type="nucleotide sequence ID" value="NZ_FQZE01000017.1"/>
</dbReference>
<dbReference type="CDD" id="cd00383">
    <property type="entry name" value="trans_reg_C"/>
    <property type="match status" value="1"/>
</dbReference>
<evidence type="ECO:0000313" key="10">
    <source>
        <dbReference type="EMBL" id="SHJ36393.1"/>
    </source>
</evidence>
<evidence type="ECO:0000256" key="1">
    <source>
        <dbReference type="ARBA" id="ARBA00022553"/>
    </source>
</evidence>
<keyword evidence="1 6" id="KW-0597">Phosphoprotein</keyword>
<feature type="modified residue" description="4-aspartylphosphate" evidence="6">
    <location>
        <position position="54"/>
    </location>
</feature>
<dbReference type="InterPro" id="IPR039420">
    <property type="entry name" value="WalR-like"/>
</dbReference>
<dbReference type="GO" id="GO:0006355">
    <property type="term" value="P:regulation of DNA-templated transcription"/>
    <property type="evidence" value="ECO:0007669"/>
    <property type="project" value="InterPro"/>
</dbReference>
<keyword evidence="5" id="KW-0804">Transcription</keyword>
<dbReference type="PANTHER" id="PTHR48111">
    <property type="entry name" value="REGULATOR OF RPOS"/>
    <property type="match status" value="1"/>
</dbReference>
<dbReference type="GO" id="GO:0032993">
    <property type="term" value="C:protein-DNA complex"/>
    <property type="evidence" value="ECO:0007669"/>
    <property type="project" value="TreeGrafter"/>
</dbReference>
<dbReference type="AlphaFoldDB" id="A0A1M6IPN1"/>
<evidence type="ECO:0000256" key="3">
    <source>
        <dbReference type="ARBA" id="ARBA00023015"/>
    </source>
</evidence>
<dbReference type="EMBL" id="FQZE01000017">
    <property type="protein sequence ID" value="SHJ36393.1"/>
    <property type="molecule type" value="Genomic_DNA"/>
</dbReference>
<evidence type="ECO:0000256" key="6">
    <source>
        <dbReference type="PROSITE-ProRule" id="PRU00169"/>
    </source>
</evidence>
<dbReference type="CDD" id="cd17574">
    <property type="entry name" value="REC_OmpR"/>
    <property type="match status" value="1"/>
</dbReference>
<evidence type="ECO:0000256" key="7">
    <source>
        <dbReference type="PROSITE-ProRule" id="PRU01091"/>
    </source>
</evidence>
<dbReference type="FunFam" id="3.40.50.2300:FF:000001">
    <property type="entry name" value="DNA-binding response regulator PhoB"/>
    <property type="match status" value="1"/>
</dbReference>
<feature type="DNA-binding region" description="OmpR/PhoB-type" evidence="7">
    <location>
        <begin position="130"/>
        <end position="226"/>
    </location>
</feature>
<protein>
    <submittedName>
        <fullName evidence="10">DNA-binding response regulator, OmpR family, contains REC and winged-helix (WHTH) domain</fullName>
    </submittedName>
</protein>
<evidence type="ECO:0000256" key="5">
    <source>
        <dbReference type="ARBA" id="ARBA00023163"/>
    </source>
</evidence>
<reference evidence="10 11" key="1">
    <citation type="submission" date="2016-11" db="EMBL/GenBank/DDBJ databases">
        <authorList>
            <person name="Jaros S."/>
            <person name="Januszkiewicz K."/>
            <person name="Wedrychowicz H."/>
        </authorList>
    </citation>
    <scope>NUCLEOTIDE SEQUENCE [LARGE SCALE GENOMIC DNA]</scope>
    <source>
        <strain evidence="10 11">DSM 27063</strain>
    </source>
</reference>
<dbReference type="SUPFAM" id="SSF52172">
    <property type="entry name" value="CheY-like"/>
    <property type="match status" value="1"/>
</dbReference>
<proteinExistence type="predicted"/>
<dbReference type="Gene3D" id="3.40.50.2300">
    <property type="match status" value="1"/>
</dbReference>
<dbReference type="Pfam" id="PF00486">
    <property type="entry name" value="Trans_reg_C"/>
    <property type="match status" value="1"/>
</dbReference>
<evidence type="ECO:0000259" key="8">
    <source>
        <dbReference type="PROSITE" id="PS50110"/>
    </source>
</evidence>
<dbReference type="Gene3D" id="1.10.10.10">
    <property type="entry name" value="Winged helix-like DNA-binding domain superfamily/Winged helix DNA-binding domain"/>
    <property type="match status" value="1"/>
</dbReference>
<evidence type="ECO:0000313" key="11">
    <source>
        <dbReference type="Proteomes" id="UP000184050"/>
    </source>
</evidence>
<dbReference type="InterPro" id="IPR036388">
    <property type="entry name" value="WH-like_DNA-bd_sf"/>
</dbReference>
<gene>
    <name evidence="10" type="ORF">SAMN05444280_11776</name>
</gene>